<dbReference type="SUPFAM" id="SSF54285">
    <property type="entry name" value="MoaD/ThiS"/>
    <property type="match status" value="1"/>
</dbReference>
<organism evidence="2 3">
    <name type="scientific">Actinomortierella ambigua</name>
    <dbReference type="NCBI Taxonomy" id="1343610"/>
    <lineage>
        <taxon>Eukaryota</taxon>
        <taxon>Fungi</taxon>
        <taxon>Fungi incertae sedis</taxon>
        <taxon>Mucoromycota</taxon>
        <taxon>Mortierellomycotina</taxon>
        <taxon>Mortierellomycetes</taxon>
        <taxon>Mortierellales</taxon>
        <taxon>Mortierellaceae</taxon>
        <taxon>Actinomortierella</taxon>
    </lineage>
</organism>
<dbReference type="Gene3D" id="3.10.20.30">
    <property type="match status" value="1"/>
</dbReference>
<dbReference type="GO" id="GO:1990133">
    <property type="term" value="C:molybdopterin adenylyltransferase complex"/>
    <property type="evidence" value="ECO:0007669"/>
    <property type="project" value="TreeGrafter"/>
</dbReference>
<keyword evidence="1" id="KW-0547">Nucleotide-binding</keyword>
<dbReference type="EMBL" id="JAAAJB010000428">
    <property type="protein sequence ID" value="KAG0256065.1"/>
    <property type="molecule type" value="Genomic_DNA"/>
</dbReference>
<dbReference type="OrthoDB" id="5595860at2759"/>
<dbReference type="InterPro" id="IPR012675">
    <property type="entry name" value="Beta-grasp_dom_sf"/>
</dbReference>
<evidence type="ECO:0000313" key="3">
    <source>
        <dbReference type="Proteomes" id="UP000807716"/>
    </source>
</evidence>
<dbReference type="GO" id="GO:0000166">
    <property type="term" value="F:nucleotide binding"/>
    <property type="evidence" value="ECO:0007669"/>
    <property type="project" value="UniProtKB-KW"/>
</dbReference>
<dbReference type="Proteomes" id="UP000807716">
    <property type="component" value="Unassembled WGS sequence"/>
</dbReference>
<evidence type="ECO:0008006" key="4">
    <source>
        <dbReference type="Google" id="ProtNLM"/>
    </source>
</evidence>
<reference evidence="2" key="1">
    <citation type="journal article" date="2020" name="Fungal Divers.">
        <title>Resolving the Mortierellaceae phylogeny through synthesis of multi-gene phylogenetics and phylogenomics.</title>
        <authorList>
            <person name="Vandepol N."/>
            <person name="Liber J."/>
            <person name="Desiro A."/>
            <person name="Na H."/>
            <person name="Kennedy M."/>
            <person name="Barry K."/>
            <person name="Grigoriev I.V."/>
            <person name="Miller A.N."/>
            <person name="O'Donnell K."/>
            <person name="Stajich J.E."/>
            <person name="Bonito G."/>
        </authorList>
    </citation>
    <scope>NUCLEOTIDE SEQUENCE</scope>
    <source>
        <strain evidence="2">BC1065</strain>
    </source>
</reference>
<accession>A0A9P6U287</accession>
<comment type="caution">
    <text evidence="2">The sequence shown here is derived from an EMBL/GenBank/DDBJ whole genome shotgun (WGS) entry which is preliminary data.</text>
</comment>
<proteinExistence type="predicted"/>
<dbReference type="PANTHER" id="PTHR33359">
    <property type="entry name" value="MOLYBDOPTERIN SYNTHASE SULFUR CARRIER SUBUNIT"/>
    <property type="match status" value="1"/>
</dbReference>
<dbReference type="InterPro" id="IPR016155">
    <property type="entry name" value="Mopterin_synth/thiamin_S_b"/>
</dbReference>
<keyword evidence="3" id="KW-1185">Reference proteome</keyword>
<dbReference type="Pfam" id="PF02597">
    <property type="entry name" value="ThiS"/>
    <property type="match status" value="1"/>
</dbReference>
<dbReference type="GO" id="GO:0006777">
    <property type="term" value="P:Mo-molybdopterin cofactor biosynthetic process"/>
    <property type="evidence" value="ECO:0007669"/>
    <property type="project" value="InterPro"/>
</dbReference>
<dbReference type="InterPro" id="IPR044672">
    <property type="entry name" value="MOCS2A"/>
</dbReference>
<evidence type="ECO:0000256" key="1">
    <source>
        <dbReference type="ARBA" id="ARBA00022741"/>
    </source>
</evidence>
<protein>
    <recommendedName>
        <fullName evidence="4">Molybdopterin synthase sulfur carrier subunit</fullName>
    </recommendedName>
</protein>
<gene>
    <name evidence="2" type="ORF">DFQ27_005925</name>
</gene>
<evidence type="ECO:0000313" key="2">
    <source>
        <dbReference type="EMBL" id="KAG0256065.1"/>
    </source>
</evidence>
<dbReference type="AlphaFoldDB" id="A0A9P6U287"/>
<sequence length="86" mass="9463">MAETQSFTMLYFASAKDATQTDSEKIEWSPSLDSTKLTALLVERHPALKPILAISMYAVNMEYTDDPSWTVQPNDEVAIIPPVSGG</sequence>
<dbReference type="InterPro" id="IPR003749">
    <property type="entry name" value="ThiS/MoaD-like"/>
</dbReference>
<dbReference type="PANTHER" id="PTHR33359:SF1">
    <property type="entry name" value="MOLYBDOPTERIN SYNTHASE SULFUR CARRIER SUBUNIT"/>
    <property type="match status" value="1"/>
</dbReference>
<name>A0A9P6U287_9FUNG</name>
<dbReference type="CDD" id="cd00754">
    <property type="entry name" value="Ubl_MoaD"/>
    <property type="match status" value="1"/>
</dbReference>